<name>A0A557QK45_9RHOO</name>
<sequence>MANASIRPPAVAGAFYPADPRALQIMIGDMLNAAMPLETVHWPKALIVPHAGYVYSGPIAASAYAGLRSTRAFYRRVVLLGPCHRVPVQGFALPAAQSLATPLGEVAVDRPGWLAIQDEPDVVVDDAPHALEHALEVQLPFLQTVLDHFTIVPIVVGDTTPERVAHLLDRLWGDDETLIVISSDLSHYLPYHQARWRDRSTVEQIERLQGGLAFDQACGALPIEGMLLAAQRHHLAPTVLDLRNSGDTAGDRNRVVGYTSIAFTPAQRHVAH</sequence>
<dbReference type="Proteomes" id="UP000319502">
    <property type="component" value="Unassembled WGS sequence"/>
</dbReference>
<dbReference type="AlphaFoldDB" id="A0A557QK45"/>
<dbReference type="RefSeq" id="WP_144310488.1">
    <property type="nucleotide sequence ID" value="NZ_VMNK01000015.1"/>
</dbReference>
<dbReference type="OrthoDB" id="9782820at2"/>
<dbReference type="EMBL" id="VMNK01000015">
    <property type="protein sequence ID" value="TVO53247.1"/>
    <property type="molecule type" value="Genomic_DNA"/>
</dbReference>
<gene>
    <name evidence="3" type="primary">amrB</name>
    <name evidence="3" type="ORF">FHP91_15770</name>
</gene>
<dbReference type="NCBIfam" id="TIGR04336">
    <property type="entry name" value="AmmeMemoSam_B"/>
    <property type="match status" value="1"/>
</dbReference>
<protein>
    <recommendedName>
        <fullName evidence="2">MEMO1 family protein FHP91_15770</fullName>
    </recommendedName>
</protein>
<reference evidence="3 4" key="1">
    <citation type="submission" date="2019-07" db="EMBL/GenBank/DDBJ databases">
        <title>The pathways for chlorine oxyanion respiration interact through the shared metabolite chlorate.</title>
        <authorList>
            <person name="Barnum T.P."/>
            <person name="Cheng Y."/>
            <person name="Hill K.A."/>
            <person name="Lucas L.N."/>
            <person name="Carlson H.K."/>
            <person name="Coates J.D."/>
        </authorList>
    </citation>
    <scope>NUCLEOTIDE SEQUENCE [LARGE SCALE GENOMIC DNA]</scope>
    <source>
        <strain evidence="3 4">SFB-3</strain>
    </source>
</reference>
<dbReference type="PANTHER" id="PTHR11060">
    <property type="entry name" value="PROTEIN MEMO1"/>
    <property type="match status" value="1"/>
</dbReference>
<dbReference type="Pfam" id="PF01875">
    <property type="entry name" value="Memo"/>
    <property type="match status" value="1"/>
</dbReference>
<evidence type="ECO:0000313" key="3">
    <source>
        <dbReference type="EMBL" id="TVO53247.1"/>
    </source>
</evidence>
<proteinExistence type="inferred from homology"/>
<evidence type="ECO:0000256" key="2">
    <source>
        <dbReference type="HAMAP-Rule" id="MF_00055"/>
    </source>
</evidence>
<evidence type="ECO:0000313" key="4">
    <source>
        <dbReference type="Proteomes" id="UP000319502"/>
    </source>
</evidence>
<evidence type="ECO:0000256" key="1">
    <source>
        <dbReference type="ARBA" id="ARBA00006315"/>
    </source>
</evidence>
<dbReference type="HAMAP" id="MF_00055">
    <property type="entry name" value="MEMO1"/>
    <property type="match status" value="1"/>
</dbReference>
<keyword evidence="4" id="KW-1185">Reference proteome</keyword>
<dbReference type="CDD" id="cd07361">
    <property type="entry name" value="MEMO_like"/>
    <property type="match status" value="1"/>
</dbReference>
<dbReference type="InterPro" id="IPR002737">
    <property type="entry name" value="MEMO1_fam"/>
</dbReference>
<dbReference type="Gene3D" id="3.40.830.10">
    <property type="entry name" value="LigB-like"/>
    <property type="match status" value="1"/>
</dbReference>
<comment type="caution">
    <text evidence="3">The sequence shown here is derived from an EMBL/GenBank/DDBJ whole genome shotgun (WGS) entry which is preliminary data.</text>
</comment>
<dbReference type="PANTHER" id="PTHR11060:SF0">
    <property type="entry name" value="PROTEIN MEMO1"/>
    <property type="match status" value="1"/>
</dbReference>
<comment type="similarity">
    <text evidence="1 2">Belongs to the MEMO1 family.</text>
</comment>
<organism evidence="3 4">
    <name type="scientific">Denitromonas halophila</name>
    <dbReference type="NCBI Taxonomy" id="1629404"/>
    <lineage>
        <taxon>Bacteria</taxon>
        <taxon>Pseudomonadati</taxon>
        <taxon>Pseudomonadota</taxon>
        <taxon>Betaproteobacteria</taxon>
        <taxon>Rhodocyclales</taxon>
        <taxon>Zoogloeaceae</taxon>
        <taxon>Denitromonas</taxon>
    </lineage>
</organism>
<accession>A0A557QK45</accession>